<name>A0A9P8J3L6_AURME</name>
<organism evidence="1 2">
    <name type="scientific">Aureobasidium melanogenum</name>
    <name type="common">Aureobasidium pullulans var. melanogenum</name>
    <dbReference type="NCBI Taxonomy" id="46634"/>
    <lineage>
        <taxon>Eukaryota</taxon>
        <taxon>Fungi</taxon>
        <taxon>Dikarya</taxon>
        <taxon>Ascomycota</taxon>
        <taxon>Pezizomycotina</taxon>
        <taxon>Dothideomycetes</taxon>
        <taxon>Dothideomycetidae</taxon>
        <taxon>Dothideales</taxon>
        <taxon>Saccotheciaceae</taxon>
        <taxon>Aureobasidium</taxon>
    </lineage>
</organism>
<reference evidence="1" key="1">
    <citation type="journal article" date="2021" name="J Fungi (Basel)">
        <title>Virulence traits and population genomics of the black yeast Aureobasidium melanogenum.</title>
        <authorList>
            <person name="Cernosa A."/>
            <person name="Sun X."/>
            <person name="Gostincar C."/>
            <person name="Fang C."/>
            <person name="Gunde-Cimerman N."/>
            <person name="Song Z."/>
        </authorList>
    </citation>
    <scope>NUCLEOTIDE SEQUENCE</scope>
    <source>
        <strain evidence="1">EXF-9911</strain>
    </source>
</reference>
<gene>
    <name evidence="1" type="ORF">KCU76_g13402</name>
</gene>
<protein>
    <submittedName>
        <fullName evidence="1">Uncharacterized protein</fullName>
    </submittedName>
</protein>
<dbReference type="AlphaFoldDB" id="A0A9P8J3L6"/>
<sequence length="310" mass="34443">MSNPDSIPGAYWPPGWSKGFLLHATSTDILSLPEDEKNLMFDSLRSALGTDGFKDLMKEASNNHKARVAAEEAARVAAGGEKIQTVDELSKTETPLYVKALQEYFPRNQPWGFVVFRTCCYDDDQRWSLFKAKWDAVVAYMFDEESLVEGISDVNGRFTIKWIEDTQLQNASVQQVLERYASFVAQRDAVHQALMPEICLMVNEASLKSFFDAKIPTPTLWASGTMIPYVLAIPLATQTVIHGNVEPNHGSLSSFNVAVGSLNTLWGVLASNLQSPRELSAGMTDNQIWTSDTAPRFQIGIAREITGRRS</sequence>
<dbReference type="OrthoDB" id="4869816at2759"/>
<evidence type="ECO:0000313" key="1">
    <source>
        <dbReference type="EMBL" id="KAG9683014.1"/>
    </source>
</evidence>
<dbReference type="Proteomes" id="UP000779574">
    <property type="component" value="Unassembled WGS sequence"/>
</dbReference>
<dbReference type="EMBL" id="JAHFXF010000747">
    <property type="protein sequence ID" value="KAG9683014.1"/>
    <property type="molecule type" value="Genomic_DNA"/>
</dbReference>
<feature type="non-terminal residue" evidence="1">
    <location>
        <position position="310"/>
    </location>
</feature>
<comment type="caution">
    <text evidence="1">The sequence shown here is derived from an EMBL/GenBank/DDBJ whole genome shotgun (WGS) entry which is preliminary data.</text>
</comment>
<accession>A0A9P8J3L6</accession>
<proteinExistence type="predicted"/>
<reference evidence="1" key="2">
    <citation type="submission" date="2021-08" db="EMBL/GenBank/DDBJ databases">
        <authorList>
            <person name="Gostincar C."/>
            <person name="Sun X."/>
            <person name="Song Z."/>
            <person name="Gunde-Cimerman N."/>
        </authorList>
    </citation>
    <scope>NUCLEOTIDE SEQUENCE</scope>
    <source>
        <strain evidence="1">EXF-9911</strain>
    </source>
</reference>
<evidence type="ECO:0000313" key="2">
    <source>
        <dbReference type="Proteomes" id="UP000779574"/>
    </source>
</evidence>